<sequence>MQVLQQAVHQELQSTYP</sequence>
<evidence type="ECO:0000313" key="2">
    <source>
        <dbReference type="Proteomes" id="UP001152888"/>
    </source>
</evidence>
<organism evidence="1 2">
    <name type="scientific">Acanthoscelides obtectus</name>
    <name type="common">Bean weevil</name>
    <name type="synonym">Bruchus obtectus</name>
    <dbReference type="NCBI Taxonomy" id="200917"/>
    <lineage>
        <taxon>Eukaryota</taxon>
        <taxon>Metazoa</taxon>
        <taxon>Ecdysozoa</taxon>
        <taxon>Arthropoda</taxon>
        <taxon>Hexapoda</taxon>
        <taxon>Insecta</taxon>
        <taxon>Pterygota</taxon>
        <taxon>Neoptera</taxon>
        <taxon>Endopterygota</taxon>
        <taxon>Coleoptera</taxon>
        <taxon>Polyphaga</taxon>
        <taxon>Cucujiformia</taxon>
        <taxon>Chrysomeloidea</taxon>
        <taxon>Chrysomelidae</taxon>
        <taxon>Bruchinae</taxon>
        <taxon>Bruchini</taxon>
        <taxon>Acanthoscelides</taxon>
    </lineage>
</organism>
<dbReference type="AlphaFoldDB" id="A0A9P0KGE6"/>
<proteinExistence type="predicted"/>
<reference evidence="1" key="1">
    <citation type="submission" date="2022-03" db="EMBL/GenBank/DDBJ databases">
        <authorList>
            <person name="Sayadi A."/>
        </authorList>
    </citation>
    <scope>NUCLEOTIDE SEQUENCE</scope>
</reference>
<gene>
    <name evidence="1" type="ORF">ACAOBT_LOCUS10539</name>
</gene>
<accession>A0A9P0KGE6</accession>
<keyword evidence="2" id="KW-1185">Reference proteome</keyword>
<dbReference type="OrthoDB" id="9451254at2759"/>
<comment type="caution">
    <text evidence="1">The sequence shown here is derived from an EMBL/GenBank/DDBJ whole genome shotgun (WGS) entry which is preliminary data.</text>
</comment>
<protein>
    <submittedName>
        <fullName evidence="1">Uncharacterized protein</fullName>
    </submittedName>
</protein>
<dbReference type="Proteomes" id="UP001152888">
    <property type="component" value="Unassembled WGS sequence"/>
</dbReference>
<dbReference type="EMBL" id="CAKOFQ010006809">
    <property type="protein sequence ID" value="CAH1973411.1"/>
    <property type="molecule type" value="Genomic_DNA"/>
</dbReference>
<evidence type="ECO:0000313" key="1">
    <source>
        <dbReference type="EMBL" id="CAH1973411.1"/>
    </source>
</evidence>
<name>A0A9P0KGE6_ACAOB</name>